<feature type="domain" description="Helix-turn-helix" evidence="2">
    <location>
        <begin position="41"/>
        <end position="87"/>
    </location>
</feature>
<dbReference type="Pfam" id="PF12728">
    <property type="entry name" value="HTH_17"/>
    <property type="match status" value="1"/>
</dbReference>
<dbReference type="RefSeq" id="WP_343894389.1">
    <property type="nucleotide sequence ID" value="NZ_BAAAFZ010000011.1"/>
</dbReference>
<dbReference type="InterPro" id="IPR010093">
    <property type="entry name" value="SinI_DNA-bd"/>
</dbReference>
<keyword evidence="4" id="KW-1185">Reference proteome</keyword>
<evidence type="ECO:0000313" key="4">
    <source>
        <dbReference type="Proteomes" id="UP001501588"/>
    </source>
</evidence>
<name>A0ABP3PYP6_9PROT</name>
<dbReference type="SUPFAM" id="SSF46955">
    <property type="entry name" value="Putative DNA-binding domain"/>
    <property type="match status" value="1"/>
</dbReference>
<comment type="caution">
    <text evidence="3">The sequence shown here is derived from an EMBL/GenBank/DDBJ whole genome shotgun (WGS) entry which is preliminary data.</text>
</comment>
<dbReference type="InterPro" id="IPR041657">
    <property type="entry name" value="HTH_17"/>
</dbReference>
<dbReference type="NCBIfam" id="TIGR01764">
    <property type="entry name" value="excise"/>
    <property type="match status" value="1"/>
</dbReference>
<evidence type="ECO:0000313" key="3">
    <source>
        <dbReference type="EMBL" id="GAA0575797.1"/>
    </source>
</evidence>
<gene>
    <name evidence="3" type="ORF">GCM10009416_13120</name>
</gene>
<evidence type="ECO:0000259" key="2">
    <source>
        <dbReference type="Pfam" id="PF12728"/>
    </source>
</evidence>
<evidence type="ECO:0000256" key="1">
    <source>
        <dbReference type="SAM" id="MobiDB-lite"/>
    </source>
</evidence>
<protein>
    <recommendedName>
        <fullName evidence="2">Helix-turn-helix domain-containing protein</fullName>
    </recommendedName>
</protein>
<sequence length="102" mass="10652">MARTGVGVPPRTRSASASLGESGHPPPDDATGAGAPRMPALLSAAEVARIFGRSRRTLRDWARAGHLRPVRVGRSVFFRADNIDALIGSGGPRGQEEGQANP</sequence>
<reference evidence="4" key="1">
    <citation type="journal article" date="2019" name="Int. J. Syst. Evol. Microbiol.">
        <title>The Global Catalogue of Microorganisms (GCM) 10K type strain sequencing project: providing services to taxonomists for standard genome sequencing and annotation.</title>
        <authorList>
            <consortium name="The Broad Institute Genomics Platform"/>
            <consortium name="The Broad Institute Genome Sequencing Center for Infectious Disease"/>
            <person name="Wu L."/>
            <person name="Ma J."/>
        </authorList>
    </citation>
    <scope>NUCLEOTIDE SEQUENCE [LARGE SCALE GENOMIC DNA]</scope>
    <source>
        <strain evidence="4">JCM 9933</strain>
    </source>
</reference>
<proteinExistence type="predicted"/>
<feature type="region of interest" description="Disordered" evidence="1">
    <location>
        <begin position="1"/>
        <end position="38"/>
    </location>
</feature>
<dbReference type="InterPro" id="IPR009061">
    <property type="entry name" value="DNA-bd_dom_put_sf"/>
</dbReference>
<dbReference type="EMBL" id="BAAAFZ010000011">
    <property type="protein sequence ID" value="GAA0575797.1"/>
    <property type="molecule type" value="Genomic_DNA"/>
</dbReference>
<dbReference type="Proteomes" id="UP001501588">
    <property type="component" value="Unassembled WGS sequence"/>
</dbReference>
<organism evidence="3 4">
    <name type="scientific">Craurococcus roseus</name>
    <dbReference type="NCBI Taxonomy" id="77585"/>
    <lineage>
        <taxon>Bacteria</taxon>
        <taxon>Pseudomonadati</taxon>
        <taxon>Pseudomonadota</taxon>
        <taxon>Alphaproteobacteria</taxon>
        <taxon>Acetobacterales</taxon>
        <taxon>Acetobacteraceae</taxon>
        <taxon>Craurococcus</taxon>
    </lineage>
</organism>
<accession>A0ABP3PYP6</accession>